<evidence type="ECO:0000313" key="7">
    <source>
        <dbReference type="EMBL" id="MBL0371297.1"/>
    </source>
</evidence>
<dbReference type="Pfam" id="PF13515">
    <property type="entry name" value="FUSC_2"/>
    <property type="match status" value="1"/>
</dbReference>
<name>A0A936YM73_9HYPH</name>
<dbReference type="EMBL" id="JAEQNC010000002">
    <property type="protein sequence ID" value="MBL0371297.1"/>
    <property type="molecule type" value="Genomic_DNA"/>
</dbReference>
<proteinExistence type="predicted"/>
<evidence type="ECO:0000259" key="6">
    <source>
        <dbReference type="Pfam" id="PF13515"/>
    </source>
</evidence>
<dbReference type="InterPro" id="IPR049453">
    <property type="entry name" value="Memb_transporter_dom"/>
</dbReference>
<evidence type="ECO:0000256" key="5">
    <source>
        <dbReference type="SAM" id="Phobius"/>
    </source>
</evidence>
<evidence type="ECO:0000256" key="3">
    <source>
        <dbReference type="ARBA" id="ARBA00022989"/>
    </source>
</evidence>
<sequence>MKAAFTRVLASAIAAGLAYWLANLLLGHNQPIFAAISAIICLAPGVLNHFRQSINLLAGVSIGILCGGLIFRIPYDLGELRFAIAAFVSMLIASAFNMASTVSIQAGASALLVILLGPENAGLSRFLDLVIGVAIGMSFAIIFFRSRFDLQD</sequence>
<comment type="caution">
    <text evidence="7">The sequence shown here is derived from an EMBL/GenBank/DDBJ whole genome shotgun (WGS) entry which is preliminary data.</text>
</comment>
<feature type="domain" description="Integral membrane bound transporter" evidence="6">
    <location>
        <begin position="18"/>
        <end position="137"/>
    </location>
</feature>
<organism evidence="7 8">
    <name type="scientific">Rhizobium setariae</name>
    <dbReference type="NCBI Taxonomy" id="2801340"/>
    <lineage>
        <taxon>Bacteria</taxon>
        <taxon>Pseudomonadati</taxon>
        <taxon>Pseudomonadota</taxon>
        <taxon>Alphaproteobacteria</taxon>
        <taxon>Hyphomicrobiales</taxon>
        <taxon>Rhizobiaceae</taxon>
        <taxon>Rhizobium/Agrobacterium group</taxon>
        <taxon>Rhizobium</taxon>
    </lineage>
</organism>
<evidence type="ECO:0000313" key="8">
    <source>
        <dbReference type="Proteomes" id="UP000633219"/>
    </source>
</evidence>
<feature type="transmembrane region" description="Helical" evidence="5">
    <location>
        <begin position="126"/>
        <end position="144"/>
    </location>
</feature>
<dbReference type="AlphaFoldDB" id="A0A936YM73"/>
<reference evidence="7" key="1">
    <citation type="submission" date="2021-01" db="EMBL/GenBank/DDBJ databases">
        <title>Rhizobium sp. strain KVB221 16S ribosomal RNA gene Genome sequencing and assembly.</title>
        <authorList>
            <person name="Kang M."/>
        </authorList>
    </citation>
    <scope>NUCLEOTIDE SEQUENCE</scope>
    <source>
        <strain evidence="7">KVB221</strain>
    </source>
</reference>
<keyword evidence="4 5" id="KW-0472">Membrane</keyword>
<accession>A0A936YM73</accession>
<gene>
    <name evidence="7" type="ORF">JJB09_04590</name>
</gene>
<keyword evidence="2 5" id="KW-0812">Transmembrane</keyword>
<evidence type="ECO:0000256" key="1">
    <source>
        <dbReference type="ARBA" id="ARBA00004141"/>
    </source>
</evidence>
<protein>
    <submittedName>
        <fullName evidence="7">FUSC family protein</fullName>
    </submittedName>
</protein>
<feature type="transmembrane region" description="Helical" evidence="5">
    <location>
        <begin position="81"/>
        <end position="114"/>
    </location>
</feature>
<keyword evidence="3 5" id="KW-1133">Transmembrane helix</keyword>
<keyword evidence="8" id="KW-1185">Reference proteome</keyword>
<feature type="transmembrane region" description="Helical" evidence="5">
    <location>
        <begin position="28"/>
        <end position="47"/>
    </location>
</feature>
<evidence type="ECO:0000256" key="2">
    <source>
        <dbReference type="ARBA" id="ARBA00022692"/>
    </source>
</evidence>
<comment type="subcellular location">
    <subcellularLocation>
        <location evidence="1">Membrane</location>
        <topology evidence="1">Multi-pass membrane protein</topology>
    </subcellularLocation>
</comment>
<evidence type="ECO:0000256" key="4">
    <source>
        <dbReference type="ARBA" id="ARBA00023136"/>
    </source>
</evidence>
<feature type="transmembrane region" description="Helical" evidence="5">
    <location>
        <begin position="54"/>
        <end position="75"/>
    </location>
</feature>
<dbReference type="Proteomes" id="UP000633219">
    <property type="component" value="Unassembled WGS sequence"/>
</dbReference>
<dbReference type="GO" id="GO:0016020">
    <property type="term" value="C:membrane"/>
    <property type="evidence" value="ECO:0007669"/>
    <property type="project" value="UniProtKB-SubCell"/>
</dbReference>